<keyword evidence="5" id="KW-1185">Reference proteome</keyword>
<feature type="domain" description="VWFD" evidence="3">
    <location>
        <begin position="399"/>
        <end position="588"/>
    </location>
</feature>
<feature type="region of interest" description="Disordered" evidence="1">
    <location>
        <begin position="338"/>
        <end position="387"/>
    </location>
</feature>
<evidence type="ECO:0000256" key="1">
    <source>
        <dbReference type="SAM" id="MobiDB-lite"/>
    </source>
</evidence>
<keyword evidence="2" id="KW-0732">Signal</keyword>
<evidence type="ECO:0000313" key="4">
    <source>
        <dbReference type="EMBL" id="CAJ1948239.1"/>
    </source>
</evidence>
<dbReference type="InterPro" id="IPR001846">
    <property type="entry name" value="VWF_type-D"/>
</dbReference>
<sequence>MKVKVYLLSVSLFFSTLSVALAAGIRRPRSLVQERNKRGVQSIRMKRNLGKKTSTKSTKKSKGASTKSTKKSKGGSGVGNTLFTLFEAEGFTKDQAYWLDQITSSNKSDIDLFLDGDKAIEELQFFTNAVRSNPYTEGQEVSDREILNFLMGPTVFEPSDLDNEDNNNRGLQRSDPNNLDLRNDKVFVAAVNLGVEVLSQAVSEITSLPKGTLEKTFTILAKRLEPRAFFDFQDALKAAIRADGTIFRPAVLKEMGNFALTFLSNFSVKEIFAEVANNMTSVDYALWIGGLSANFASFFVGGPILKLTKLLVTLIDNASLAKAYADFVLAMVSDMPPDASPAPTGAPSPTPTEAPSPTPTGAPSPTPTGAPSPTFTEAPITSDDPCRGDPCCEDPSNCDFGGAAGDPHLVTFDNIRYSCQGKGDFVLFRLATSGLQIQTRFERLDQFVSLATGFAGTTGFSGHTIEISIPQTYAGKIDLFVDGSKLELGAGYDDDQFRVTVSGRTHTVFFKASKLSVVADFILIGVPHLEVNVRVPSSIRGDAISGLLGSPDGNPFNDWTTKNGEVLDTNFRFSNEDGYKYCTTEWCISDVSESLFTYNQAGDFLSLSGCDEEYPGSVDLSQASQELRELCGSNEACLVDGIVLGVEGAQSLLEAEASYGSSSLSNAFRASPNAVVADSPTDIVLTVDLSISDAPGSTEVEEFVVFEIDSETFEVSTVPVATLEDIGTGRGEDIVARDLIFSTVHSVESSGAAGSGFSFQAVPRINGELARDSPLVFTLLYAVVVYSVDSGIAFEVNRIKKGDTGILKVSAIEGLYLSIQYFWASGRSNTLVTGTSFLGEKVGSESSCPISSTYMYSAGTFDSLGSSAESVLVFFGDSHESGAWANQISIELNAHWNDGGGSGPVTVLVFPVLVPSALGSNAVDTEMLQFTVTPSEAAVAGCSTNKIGSVDVLVKPASDGDVTISVIPEWD</sequence>
<feature type="compositionally biased region" description="Basic residues" evidence="1">
    <location>
        <begin position="44"/>
        <end position="73"/>
    </location>
</feature>
<dbReference type="PANTHER" id="PTHR13802:SF65">
    <property type="entry name" value="NIDOGEN"/>
    <property type="match status" value="1"/>
</dbReference>
<accession>A0AAD2FQ15</accession>
<dbReference type="Pfam" id="PF00094">
    <property type="entry name" value="VWD"/>
    <property type="match status" value="1"/>
</dbReference>
<dbReference type="AlphaFoldDB" id="A0AAD2FQ15"/>
<dbReference type="PROSITE" id="PS51233">
    <property type="entry name" value="VWFD"/>
    <property type="match status" value="1"/>
</dbReference>
<feature type="region of interest" description="Disordered" evidence="1">
    <location>
        <begin position="33"/>
        <end position="76"/>
    </location>
</feature>
<evidence type="ECO:0000259" key="3">
    <source>
        <dbReference type="PROSITE" id="PS51233"/>
    </source>
</evidence>
<gene>
    <name evidence="4" type="ORF">CYCCA115_LOCUS11517</name>
</gene>
<proteinExistence type="predicted"/>
<feature type="compositionally biased region" description="Polar residues" evidence="1">
    <location>
        <begin position="168"/>
        <end position="177"/>
    </location>
</feature>
<feature type="compositionally biased region" description="Pro residues" evidence="1">
    <location>
        <begin position="338"/>
        <end position="370"/>
    </location>
</feature>
<feature type="region of interest" description="Disordered" evidence="1">
    <location>
        <begin position="157"/>
        <end position="177"/>
    </location>
</feature>
<protein>
    <recommendedName>
        <fullName evidence="3">VWFD domain-containing protein</fullName>
    </recommendedName>
</protein>
<evidence type="ECO:0000313" key="5">
    <source>
        <dbReference type="Proteomes" id="UP001295423"/>
    </source>
</evidence>
<dbReference type="Proteomes" id="UP001295423">
    <property type="component" value="Unassembled WGS sequence"/>
</dbReference>
<comment type="caution">
    <text evidence="4">The sequence shown here is derived from an EMBL/GenBank/DDBJ whole genome shotgun (WGS) entry which is preliminary data.</text>
</comment>
<organism evidence="4 5">
    <name type="scientific">Cylindrotheca closterium</name>
    <dbReference type="NCBI Taxonomy" id="2856"/>
    <lineage>
        <taxon>Eukaryota</taxon>
        <taxon>Sar</taxon>
        <taxon>Stramenopiles</taxon>
        <taxon>Ochrophyta</taxon>
        <taxon>Bacillariophyta</taxon>
        <taxon>Bacillariophyceae</taxon>
        <taxon>Bacillariophycidae</taxon>
        <taxon>Bacillariales</taxon>
        <taxon>Bacillariaceae</taxon>
        <taxon>Cylindrotheca</taxon>
    </lineage>
</organism>
<feature type="signal peptide" evidence="2">
    <location>
        <begin position="1"/>
        <end position="22"/>
    </location>
</feature>
<dbReference type="InterPro" id="IPR051495">
    <property type="entry name" value="Epithelial_Barrier/Signaling"/>
</dbReference>
<name>A0AAD2FQ15_9STRA</name>
<dbReference type="PANTHER" id="PTHR13802">
    <property type="entry name" value="MUCIN 4-RELATED"/>
    <property type="match status" value="1"/>
</dbReference>
<reference evidence="4" key="1">
    <citation type="submission" date="2023-08" db="EMBL/GenBank/DDBJ databases">
        <authorList>
            <person name="Audoor S."/>
            <person name="Bilcke G."/>
        </authorList>
    </citation>
    <scope>NUCLEOTIDE SEQUENCE</scope>
</reference>
<feature type="chain" id="PRO_5042077570" description="VWFD domain-containing protein" evidence="2">
    <location>
        <begin position="23"/>
        <end position="971"/>
    </location>
</feature>
<dbReference type="EMBL" id="CAKOGP040001747">
    <property type="protein sequence ID" value="CAJ1948239.1"/>
    <property type="molecule type" value="Genomic_DNA"/>
</dbReference>
<evidence type="ECO:0000256" key="2">
    <source>
        <dbReference type="SAM" id="SignalP"/>
    </source>
</evidence>